<evidence type="ECO:0000256" key="1">
    <source>
        <dbReference type="ARBA" id="ARBA00023125"/>
    </source>
</evidence>
<evidence type="ECO:0000313" key="5">
    <source>
        <dbReference type="EMBL" id="MSE08114.1"/>
    </source>
</evidence>
<evidence type="ECO:0000313" key="11">
    <source>
        <dbReference type="Proteomes" id="UP000467635"/>
    </source>
</evidence>
<evidence type="ECO:0000259" key="2">
    <source>
        <dbReference type="PROSITE" id="PS50943"/>
    </source>
</evidence>
<sequence length="51" mass="5796">MKELSFELGVSETTIKKIENGDRNPSIELAGKIAVFFNTTVEELFPEFFEV</sequence>
<dbReference type="Gene3D" id="1.10.260.40">
    <property type="entry name" value="lambda repressor-like DNA-binding domains"/>
    <property type="match status" value="1"/>
</dbReference>
<dbReference type="KEGG" id="lsj:LSJ_4065"/>
<dbReference type="Proteomes" id="UP000192575">
    <property type="component" value="Unassembled WGS sequence"/>
</dbReference>
<evidence type="ECO:0000313" key="3">
    <source>
        <dbReference type="EMBL" id="AIR11842.1"/>
    </source>
</evidence>
<dbReference type="Proteomes" id="UP000467635">
    <property type="component" value="Unassembled WGS sequence"/>
</dbReference>
<dbReference type="AlphaFoldDB" id="A0A089RZP1"/>
<evidence type="ECO:0000313" key="6">
    <source>
        <dbReference type="EMBL" id="MYY65502.1"/>
    </source>
</evidence>
<reference evidence="6 12" key="4">
    <citation type="journal article" date="2020" name="Food Funct.">
        <title>Screening of Lactobacillus salivarius strains from the feces of Chinese populations and the evaluation of their effects against intestinal inflammation in mice.</title>
        <authorList>
            <person name="Zhai Q."/>
            <person name="Shen X."/>
            <person name="Cen S."/>
            <person name="Zhang C."/>
            <person name="Tian F."/>
            <person name="Zhao J."/>
            <person name="Zhang H."/>
            <person name="Xue Y."/>
            <person name="Chen W."/>
        </authorList>
    </citation>
    <scope>NUCLEOTIDE SEQUENCE [LARGE SCALE GENOMIC DNA]</scope>
    <source>
        <strain evidence="6 12">FYNDL5_1.scaf</strain>
    </source>
</reference>
<keyword evidence="3" id="KW-0614">Plasmid</keyword>
<reference evidence="10 11" key="3">
    <citation type="submission" date="2019-11" db="EMBL/GenBank/DDBJ databases">
        <title>Draft Genome Sequence of Plant Growth-Promoting Rhizosphere-Associated Bacteria.</title>
        <authorList>
            <person name="Vasilyev I.Y."/>
            <person name="Radchenko V."/>
            <person name="Ilnitskaya E.V."/>
        </authorList>
    </citation>
    <scope>NUCLEOTIDE SEQUENCE [LARGE SCALE GENOMIC DNA]</scope>
    <source>
        <strain evidence="5 11">VRA_01-1sq_f</strain>
        <strain evidence="4 10">VRA_1sq_f</strain>
    </source>
</reference>
<dbReference type="InterPro" id="IPR010982">
    <property type="entry name" value="Lambda_DNA-bd_dom_sf"/>
</dbReference>
<name>A0A089RZP1_9LACO</name>
<evidence type="ECO:0000313" key="4">
    <source>
        <dbReference type="EMBL" id="MSE04328.1"/>
    </source>
</evidence>
<proteinExistence type="predicted"/>
<evidence type="ECO:0000313" key="7">
    <source>
        <dbReference type="EMBL" id="OQQ89377.1"/>
    </source>
</evidence>
<feature type="domain" description="HTH cro/C1-type" evidence="2">
    <location>
        <begin position="1"/>
        <end position="44"/>
    </location>
</feature>
<dbReference type="GO" id="GO:0003677">
    <property type="term" value="F:DNA binding"/>
    <property type="evidence" value="ECO:0007669"/>
    <property type="project" value="UniProtKB-KW"/>
</dbReference>
<dbReference type="EMBL" id="VSUB01000013">
    <property type="protein sequence ID" value="MYY65502.1"/>
    <property type="molecule type" value="Genomic_DNA"/>
</dbReference>
<dbReference type="InterPro" id="IPR001387">
    <property type="entry name" value="Cro/C1-type_HTH"/>
</dbReference>
<dbReference type="EMBL" id="NBEF01000033">
    <property type="protein sequence ID" value="OQQ89377.1"/>
    <property type="molecule type" value="Genomic_DNA"/>
</dbReference>
<reference evidence="7 9" key="2">
    <citation type="submission" date="2017-03" db="EMBL/GenBank/DDBJ databases">
        <title>Phylogenomics and comparative genomics of Lactobacillus salivarius, a mammalian gut commensal.</title>
        <authorList>
            <person name="Harris H.M."/>
        </authorList>
    </citation>
    <scope>NUCLEOTIDE SEQUENCE [LARGE SCALE GENOMIC DNA]</scope>
    <source>
        <strain evidence="7 9">JCM 1047</strain>
    </source>
</reference>
<dbReference type="Proteomes" id="UP000471678">
    <property type="component" value="Unassembled WGS sequence"/>
</dbReference>
<dbReference type="SMART" id="SM00530">
    <property type="entry name" value="HTH_XRE"/>
    <property type="match status" value="1"/>
</dbReference>
<dbReference type="PANTHER" id="PTHR46558:SF4">
    <property type="entry name" value="DNA-BIDING PHAGE PROTEIN"/>
    <property type="match status" value="1"/>
</dbReference>
<dbReference type="EMBL" id="WKKX01000173">
    <property type="protein sequence ID" value="MSE08114.1"/>
    <property type="molecule type" value="Genomic_DNA"/>
</dbReference>
<dbReference type="Pfam" id="PF01381">
    <property type="entry name" value="HTH_3"/>
    <property type="match status" value="1"/>
</dbReference>
<evidence type="ECO:0000313" key="12">
    <source>
        <dbReference type="Proteomes" id="UP000471678"/>
    </source>
</evidence>
<dbReference type="PROSITE" id="PS50943">
    <property type="entry name" value="HTH_CROC1"/>
    <property type="match status" value="1"/>
</dbReference>
<evidence type="ECO:0000313" key="8">
    <source>
        <dbReference type="Proteomes" id="UP000029488"/>
    </source>
</evidence>
<protein>
    <submittedName>
        <fullName evidence="4">Helix-turn-helix domain-containing protein</fullName>
    </submittedName>
    <submittedName>
        <fullName evidence="6">Helix-turn-helix transcriptional regulator</fullName>
    </submittedName>
    <submittedName>
        <fullName evidence="3">Putative phage transcriptional regulator</fullName>
    </submittedName>
</protein>
<dbReference type="Proteomes" id="UP000437575">
    <property type="component" value="Unassembled WGS sequence"/>
</dbReference>
<evidence type="ECO:0000313" key="10">
    <source>
        <dbReference type="Proteomes" id="UP000437575"/>
    </source>
</evidence>
<organism evidence="3 8">
    <name type="scientific">Ligilactobacillus salivarius</name>
    <dbReference type="NCBI Taxonomy" id="1624"/>
    <lineage>
        <taxon>Bacteria</taxon>
        <taxon>Bacillati</taxon>
        <taxon>Bacillota</taxon>
        <taxon>Bacilli</taxon>
        <taxon>Lactobacillales</taxon>
        <taxon>Lactobacillaceae</taxon>
        <taxon>Ligilactobacillus</taxon>
    </lineage>
</organism>
<geneLocation type="plasmid" evidence="3 8">
    <name>pLMP1046</name>
</geneLocation>
<dbReference type="EMBL" id="CP007649">
    <property type="protein sequence ID" value="AIR11842.1"/>
    <property type="molecule type" value="Genomic_DNA"/>
</dbReference>
<accession>A0A089RZP1</accession>
<keyword evidence="1" id="KW-0238">DNA-binding</keyword>
<dbReference type="Proteomes" id="UP000029488">
    <property type="component" value="Plasmid pLMP1046"/>
</dbReference>
<reference evidence="3 8" key="1">
    <citation type="journal article" date="2014" name="BMC Genomics">
        <title>Unusual genome complexity in Lactobacillus salivarius JCM1046.</title>
        <authorList>
            <person name="Raftis E.J."/>
            <person name="Forde B.M."/>
            <person name="Claesson M.J."/>
            <person name="O'Toole P.W."/>
        </authorList>
    </citation>
    <scope>NUCLEOTIDE SEQUENCE [LARGE SCALE GENOMIC DNA]</scope>
    <source>
        <strain evidence="3 8">JCM1046</strain>
        <plasmid evidence="3 8">pLMP1046</plasmid>
    </source>
</reference>
<evidence type="ECO:0000313" key="9">
    <source>
        <dbReference type="Proteomes" id="UP000192575"/>
    </source>
</evidence>
<dbReference type="EMBL" id="WKKZ01000001">
    <property type="protein sequence ID" value="MSE04328.1"/>
    <property type="molecule type" value="Genomic_DNA"/>
</dbReference>
<dbReference type="CDD" id="cd00093">
    <property type="entry name" value="HTH_XRE"/>
    <property type="match status" value="1"/>
</dbReference>
<dbReference type="SUPFAM" id="SSF47413">
    <property type="entry name" value="lambda repressor-like DNA-binding domains"/>
    <property type="match status" value="1"/>
</dbReference>
<gene>
    <name evidence="7" type="ORF">B6U56_09110</name>
    <name evidence="6" type="ORF">FYL25_08895</name>
    <name evidence="5" type="ORF">GKC33_05105</name>
    <name evidence="4" type="ORF">GKC34_00345</name>
    <name evidence="3" type="ORF">LSJ_4065</name>
</gene>
<dbReference type="PANTHER" id="PTHR46558">
    <property type="entry name" value="TRACRIPTIONAL REGULATORY PROTEIN-RELATED-RELATED"/>
    <property type="match status" value="1"/>
</dbReference>